<keyword evidence="3 6" id="KW-0812">Transmembrane</keyword>
<protein>
    <submittedName>
        <fullName evidence="8">Permease of the drug/metabolite transporter (DMT) superfamily</fullName>
    </submittedName>
</protein>
<feature type="transmembrane region" description="Helical" evidence="6">
    <location>
        <begin position="65"/>
        <end position="85"/>
    </location>
</feature>
<gene>
    <name evidence="8" type="ordered locus">KKY_2130</name>
</gene>
<feature type="transmembrane region" description="Helical" evidence="6">
    <location>
        <begin position="266"/>
        <end position="288"/>
    </location>
</feature>
<keyword evidence="4 6" id="KW-1133">Transmembrane helix</keyword>
<dbReference type="EMBL" id="CP003075">
    <property type="protein sequence ID" value="AEQ52139.1"/>
    <property type="molecule type" value="Genomic_DNA"/>
</dbReference>
<dbReference type="InterPro" id="IPR051258">
    <property type="entry name" value="Diverse_Substrate_Transporter"/>
</dbReference>
<evidence type="ECO:0000256" key="4">
    <source>
        <dbReference type="ARBA" id="ARBA00022989"/>
    </source>
</evidence>
<evidence type="ECO:0000256" key="6">
    <source>
        <dbReference type="SAM" id="Phobius"/>
    </source>
</evidence>
<evidence type="ECO:0000313" key="9">
    <source>
        <dbReference type="Proteomes" id="UP000008850"/>
    </source>
</evidence>
<dbReference type="eggNOG" id="COG0697">
    <property type="taxonomic scope" value="Bacteria"/>
</dbReference>
<evidence type="ECO:0000313" key="8">
    <source>
        <dbReference type="EMBL" id="AEQ52139.1"/>
    </source>
</evidence>
<name>G4R646_PELHB</name>
<feature type="transmembrane region" description="Helical" evidence="6">
    <location>
        <begin position="239"/>
        <end position="260"/>
    </location>
</feature>
<feature type="transmembrane region" description="Helical" evidence="6">
    <location>
        <begin position="178"/>
        <end position="199"/>
    </location>
</feature>
<reference evidence="8 9" key="1">
    <citation type="journal article" date="2012" name="J. Bacteriol.">
        <title>Complete genome sequence of Pelagibacterium halotolerans B2T.</title>
        <authorList>
            <person name="Huo Y.Y."/>
            <person name="Cheng H."/>
            <person name="Han X.F."/>
            <person name="Jiang X.W."/>
            <person name="Sun C."/>
            <person name="Zhang X.Q."/>
            <person name="Zhu X.F."/>
            <person name="Liu Y.F."/>
            <person name="Li P.F."/>
            <person name="Ni P.X."/>
            <person name="Wu M."/>
        </authorList>
    </citation>
    <scope>NUCLEOTIDE SEQUENCE [LARGE SCALE GENOMIC DNA]</scope>
    <source>
        <strain evidence="9">DSM 22347 / JCM 15775 / CGMCC 1.7692 / B2</strain>
    </source>
</reference>
<dbReference type="Proteomes" id="UP000008850">
    <property type="component" value="Chromosome"/>
</dbReference>
<dbReference type="PANTHER" id="PTHR42920">
    <property type="entry name" value="OS03G0707200 PROTEIN-RELATED"/>
    <property type="match status" value="1"/>
</dbReference>
<comment type="subcellular location">
    <subcellularLocation>
        <location evidence="1">Cell membrane</location>
        <topology evidence="1">Multi-pass membrane protein</topology>
    </subcellularLocation>
</comment>
<keyword evidence="9" id="KW-1185">Reference proteome</keyword>
<feature type="domain" description="EamA" evidence="7">
    <location>
        <begin position="148"/>
        <end position="282"/>
    </location>
</feature>
<feature type="transmembrane region" description="Helical" evidence="6">
    <location>
        <begin position="123"/>
        <end position="141"/>
    </location>
</feature>
<dbReference type="PATRIC" id="fig|1082931.4.peg.2098"/>
<evidence type="ECO:0000256" key="5">
    <source>
        <dbReference type="ARBA" id="ARBA00023136"/>
    </source>
</evidence>
<feature type="transmembrane region" description="Helical" evidence="6">
    <location>
        <begin position="97"/>
        <end position="116"/>
    </location>
</feature>
<dbReference type="GO" id="GO:0005886">
    <property type="term" value="C:plasma membrane"/>
    <property type="evidence" value="ECO:0007669"/>
    <property type="project" value="UniProtKB-SubCell"/>
</dbReference>
<sequence length="307" mass="33010">MPRPLALSCLLLATAIWGFAFIAQKSAMDAMGPLTFTGARFLLGGLLILPLALRENARQPQRLTGRQWALIVFMSLNFFGGAILQQYGLLFTTVTNSGFLTGLYVLFVPVILLFVFRQPPHKIVWLGVPVALIGLFLLNGARLDRLNTGDGLVIGSAVFWALHVLLLGYLARETARPIFISSMSFLIAGMLGTLGAFAFETPTLPALSAGWVEILYAGALSTAVGFTLQAVGQQHVPPANAAIILSAESLFAALGGAVVLGERLEFIGYFGVALIFAAVLLVELLPNLRAQPKIRRLRAGEGFLFRN</sequence>
<evidence type="ECO:0000256" key="3">
    <source>
        <dbReference type="ARBA" id="ARBA00022692"/>
    </source>
</evidence>
<dbReference type="AlphaFoldDB" id="G4R646"/>
<dbReference type="InterPro" id="IPR037185">
    <property type="entry name" value="EmrE-like"/>
</dbReference>
<dbReference type="Pfam" id="PF00892">
    <property type="entry name" value="EamA"/>
    <property type="match status" value="2"/>
</dbReference>
<dbReference type="HOGENOM" id="CLU_033863_21_2_5"/>
<dbReference type="RefSeq" id="WP_014131288.1">
    <property type="nucleotide sequence ID" value="NC_016078.1"/>
</dbReference>
<dbReference type="SUPFAM" id="SSF103481">
    <property type="entry name" value="Multidrug resistance efflux transporter EmrE"/>
    <property type="match status" value="2"/>
</dbReference>
<dbReference type="PANTHER" id="PTHR42920:SF5">
    <property type="entry name" value="EAMA DOMAIN-CONTAINING PROTEIN"/>
    <property type="match status" value="1"/>
</dbReference>
<keyword evidence="5 6" id="KW-0472">Membrane</keyword>
<dbReference type="KEGG" id="phl:KKY_2130"/>
<keyword evidence="2" id="KW-1003">Cell membrane</keyword>
<accession>G4R646</accession>
<evidence type="ECO:0000259" key="7">
    <source>
        <dbReference type="Pfam" id="PF00892"/>
    </source>
</evidence>
<evidence type="ECO:0000256" key="1">
    <source>
        <dbReference type="ARBA" id="ARBA00004651"/>
    </source>
</evidence>
<evidence type="ECO:0000256" key="2">
    <source>
        <dbReference type="ARBA" id="ARBA00022475"/>
    </source>
</evidence>
<feature type="transmembrane region" description="Helical" evidence="6">
    <location>
        <begin position="153"/>
        <end position="171"/>
    </location>
</feature>
<feature type="domain" description="EamA" evidence="7">
    <location>
        <begin position="7"/>
        <end position="139"/>
    </location>
</feature>
<dbReference type="InterPro" id="IPR000620">
    <property type="entry name" value="EamA_dom"/>
</dbReference>
<feature type="transmembrane region" description="Helical" evidence="6">
    <location>
        <begin position="30"/>
        <end position="53"/>
    </location>
</feature>
<feature type="transmembrane region" description="Helical" evidence="6">
    <location>
        <begin position="211"/>
        <end position="232"/>
    </location>
</feature>
<organism evidence="8 9">
    <name type="scientific">Pelagibacterium halotolerans (strain DSM 22347 / JCM 15775 / CGMCC 1.7692 / B2)</name>
    <dbReference type="NCBI Taxonomy" id="1082931"/>
    <lineage>
        <taxon>Bacteria</taxon>
        <taxon>Pseudomonadati</taxon>
        <taxon>Pseudomonadota</taxon>
        <taxon>Alphaproteobacteria</taxon>
        <taxon>Hyphomicrobiales</taxon>
        <taxon>Devosiaceae</taxon>
        <taxon>Pelagibacterium</taxon>
    </lineage>
</organism>
<proteinExistence type="predicted"/>